<name>A0A0J9VYQ8_FUSO4</name>
<proteinExistence type="inferred from homology"/>
<keyword evidence="3" id="KW-0349">Heme</keyword>
<keyword evidence="8" id="KW-0472">Membrane</keyword>
<evidence type="ECO:0000256" key="5">
    <source>
        <dbReference type="ARBA" id="ARBA00023002"/>
    </source>
</evidence>
<dbReference type="Gene3D" id="1.10.630.10">
    <property type="entry name" value="Cytochrome P450"/>
    <property type="match status" value="2"/>
</dbReference>
<dbReference type="Proteomes" id="UP000009097">
    <property type="component" value="Unassembled WGS sequence"/>
</dbReference>
<keyword evidence="5" id="KW-0560">Oxidoreductase</keyword>
<organism evidence="9 10">
    <name type="scientific">Fusarium oxysporum f. sp. lycopersici (strain 4287 / CBS 123668 / FGSC 9935 / NRRL 34936)</name>
    <name type="common">Fusarium vascular wilt of tomato</name>
    <dbReference type="NCBI Taxonomy" id="426428"/>
    <lineage>
        <taxon>Eukaryota</taxon>
        <taxon>Fungi</taxon>
        <taxon>Dikarya</taxon>
        <taxon>Ascomycota</taxon>
        <taxon>Pezizomycotina</taxon>
        <taxon>Sordariomycetes</taxon>
        <taxon>Hypocreomycetidae</taxon>
        <taxon>Hypocreales</taxon>
        <taxon>Nectriaceae</taxon>
        <taxon>Fusarium</taxon>
        <taxon>Fusarium oxysporum species complex</taxon>
    </lineage>
</organism>
<dbReference type="OrthoDB" id="1470350at2759"/>
<keyword evidence="4" id="KW-0479">Metal-binding</keyword>
<dbReference type="GO" id="GO:0004497">
    <property type="term" value="F:monooxygenase activity"/>
    <property type="evidence" value="ECO:0007669"/>
    <property type="project" value="UniProtKB-KW"/>
</dbReference>
<dbReference type="AlphaFoldDB" id="A0A0J9VYQ8"/>
<reference evidence="9" key="2">
    <citation type="journal article" date="2010" name="Nature">
        <title>Comparative genomics reveals mobile pathogenicity chromosomes in Fusarium.</title>
        <authorList>
            <person name="Ma L.J."/>
            <person name="van der Does H.C."/>
            <person name="Borkovich K.A."/>
            <person name="Coleman J.J."/>
            <person name="Daboussi M.J."/>
            <person name="Di Pietro A."/>
            <person name="Dufresne M."/>
            <person name="Freitag M."/>
            <person name="Grabherr M."/>
            <person name="Henrissat B."/>
            <person name="Houterman P.M."/>
            <person name="Kang S."/>
            <person name="Shim W.B."/>
            <person name="Woloshuk C."/>
            <person name="Xie X."/>
            <person name="Xu J.R."/>
            <person name="Antoniw J."/>
            <person name="Baker S.E."/>
            <person name="Bluhm B.H."/>
            <person name="Breakspear A."/>
            <person name="Brown D.W."/>
            <person name="Butchko R.A."/>
            <person name="Chapman S."/>
            <person name="Coulson R."/>
            <person name="Coutinho P.M."/>
            <person name="Danchin E.G."/>
            <person name="Diener A."/>
            <person name="Gale L.R."/>
            <person name="Gardiner D.M."/>
            <person name="Goff S."/>
            <person name="Hammond-Kosack K.E."/>
            <person name="Hilburn K."/>
            <person name="Hua-Van A."/>
            <person name="Jonkers W."/>
            <person name="Kazan K."/>
            <person name="Kodira C.D."/>
            <person name="Koehrsen M."/>
            <person name="Kumar L."/>
            <person name="Lee Y.H."/>
            <person name="Li L."/>
            <person name="Manners J.M."/>
            <person name="Miranda-Saavedra D."/>
            <person name="Mukherjee M."/>
            <person name="Park G."/>
            <person name="Park J."/>
            <person name="Park S.Y."/>
            <person name="Proctor R.H."/>
            <person name="Regev A."/>
            <person name="Ruiz-Roldan M.C."/>
            <person name="Sain D."/>
            <person name="Sakthikumar S."/>
            <person name="Sykes S."/>
            <person name="Schwartz D.C."/>
            <person name="Turgeon B.G."/>
            <person name="Wapinski I."/>
            <person name="Yoder O."/>
            <person name="Young S."/>
            <person name="Zeng Q."/>
            <person name="Zhou S."/>
            <person name="Galagan J."/>
            <person name="Cuomo C.A."/>
            <person name="Kistler H.C."/>
            <person name="Rep M."/>
        </authorList>
    </citation>
    <scope>NUCLEOTIDE SEQUENCE [LARGE SCALE GENOMIC DNA]</scope>
    <source>
        <strain evidence="9">4287</strain>
    </source>
</reference>
<dbReference type="EMBL" id="DS231716">
    <property type="protein sequence ID" value="KNB15635.1"/>
    <property type="molecule type" value="Genomic_DNA"/>
</dbReference>
<protein>
    <submittedName>
        <fullName evidence="9">Uncharacterized protein</fullName>
    </submittedName>
</protein>
<dbReference type="InterPro" id="IPR050121">
    <property type="entry name" value="Cytochrome_P450_monoxygenase"/>
</dbReference>
<evidence type="ECO:0000256" key="6">
    <source>
        <dbReference type="ARBA" id="ARBA00023004"/>
    </source>
</evidence>
<evidence type="ECO:0000313" key="10">
    <source>
        <dbReference type="Proteomes" id="UP000009097"/>
    </source>
</evidence>
<accession>A0A0J9VYQ8</accession>
<feature type="transmembrane region" description="Helical" evidence="8">
    <location>
        <begin position="231"/>
        <end position="252"/>
    </location>
</feature>
<dbReference type="PANTHER" id="PTHR24305:SF237">
    <property type="entry name" value="CYTOCHROME P450 MONOOXYGENASE ATNE-RELATED"/>
    <property type="match status" value="1"/>
</dbReference>
<evidence type="ECO:0000256" key="3">
    <source>
        <dbReference type="ARBA" id="ARBA00022617"/>
    </source>
</evidence>
<sequence length="271" mass="30379">MTTWISIDNATHARKRRAMNHAFSDKALRSTEPFIHSNIDRWIELLKEEIRKRQWSCSLHMARWADRLVFDTLGDLFFGESFGTKERDRELRHIPAISLYVHYSSSLFQYLILALDLETGKGCSNEEVFNESGSLIIAGSDTSAIGLAAAFFYLTRNPHAQEKHAKESRAAFSSVGGIQGGAALHSSQYLRAFIQGTMRMSPPVPTDIAPEVQQVALLLAGDISRRARRPALYPTACITILICILSHSSFVLNGRLSMRRMSVVILLRVSI</sequence>
<dbReference type="RefSeq" id="XP_018253680.1">
    <property type="nucleotide sequence ID" value="XM_018401749.1"/>
</dbReference>
<evidence type="ECO:0000256" key="8">
    <source>
        <dbReference type="SAM" id="Phobius"/>
    </source>
</evidence>
<reference evidence="9" key="1">
    <citation type="submission" date="2007-04" db="EMBL/GenBank/DDBJ databases">
        <authorList>
            <consortium name="The Broad Institute Genome Sequencing Platform"/>
            <person name="Birren B."/>
            <person name="Lander E."/>
            <person name="Galagan J."/>
            <person name="Nusbaum C."/>
            <person name="Devon K."/>
            <person name="Ma L.-J."/>
            <person name="Jaffe D."/>
            <person name="Butler J."/>
            <person name="Alvarez P."/>
            <person name="Gnerre S."/>
            <person name="Grabherr M."/>
            <person name="Kleber M."/>
            <person name="Mauceli E."/>
            <person name="Brockman W."/>
            <person name="MacCallum I.A."/>
            <person name="Young S."/>
            <person name="LaButti K."/>
            <person name="DeCaprio D."/>
            <person name="Crawford M."/>
            <person name="Koehrsen M."/>
            <person name="Engels R."/>
            <person name="Montgomery P."/>
            <person name="Pearson M."/>
            <person name="Howarth C."/>
            <person name="Larson L."/>
            <person name="White J."/>
            <person name="O'Leary S."/>
            <person name="Kodira C."/>
            <person name="Zeng Q."/>
            <person name="Yandava C."/>
            <person name="Alvarado L."/>
            <person name="Kistler C."/>
            <person name="Shim W.-B."/>
            <person name="Kang S."/>
            <person name="Woloshuk C."/>
        </authorList>
    </citation>
    <scope>NUCLEOTIDE SEQUENCE</scope>
    <source>
        <strain evidence="9">4287</strain>
    </source>
</reference>
<keyword evidence="6" id="KW-0408">Iron</keyword>
<dbReference type="InterPro" id="IPR001128">
    <property type="entry name" value="Cyt_P450"/>
</dbReference>
<dbReference type="GO" id="GO:0005506">
    <property type="term" value="F:iron ion binding"/>
    <property type="evidence" value="ECO:0007669"/>
    <property type="project" value="InterPro"/>
</dbReference>
<comment type="similarity">
    <text evidence="2">Belongs to the cytochrome P450 family.</text>
</comment>
<keyword evidence="8" id="KW-1133">Transmembrane helix</keyword>
<evidence type="ECO:0000313" key="9">
    <source>
        <dbReference type="EMBL" id="KNB15635.1"/>
    </source>
</evidence>
<dbReference type="InterPro" id="IPR036396">
    <property type="entry name" value="Cyt_P450_sf"/>
</dbReference>
<dbReference type="GO" id="GO:0016705">
    <property type="term" value="F:oxidoreductase activity, acting on paired donors, with incorporation or reduction of molecular oxygen"/>
    <property type="evidence" value="ECO:0007669"/>
    <property type="project" value="InterPro"/>
</dbReference>
<dbReference type="GO" id="GO:0020037">
    <property type="term" value="F:heme binding"/>
    <property type="evidence" value="ECO:0007669"/>
    <property type="project" value="InterPro"/>
</dbReference>
<dbReference type="Pfam" id="PF00067">
    <property type="entry name" value="p450"/>
    <property type="match status" value="2"/>
</dbReference>
<evidence type="ECO:0000256" key="4">
    <source>
        <dbReference type="ARBA" id="ARBA00022723"/>
    </source>
</evidence>
<dbReference type="KEGG" id="fox:FOXG_21414"/>
<dbReference type="PANTHER" id="PTHR24305">
    <property type="entry name" value="CYTOCHROME P450"/>
    <property type="match status" value="1"/>
</dbReference>
<comment type="cofactor">
    <cofactor evidence="1">
        <name>heme</name>
        <dbReference type="ChEBI" id="CHEBI:30413"/>
    </cofactor>
</comment>
<dbReference type="VEuPathDB" id="FungiDB:FOXG_21414"/>
<keyword evidence="7" id="KW-0503">Monooxygenase</keyword>
<evidence type="ECO:0000256" key="1">
    <source>
        <dbReference type="ARBA" id="ARBA00001971"/>
    </source>
</evidence>
<keyword evidence="8" id="KW-0812">Transmembrane</keyword>
<dbReference type="SUPFAM" id="SSF48264">
    <property type="entry name" value="Cytochrome P450"/>
    <property type="match status" value="1"/>
</dbReference>
<dbReference type="GeneID" id="28962120"/>
<evidence type="ECO:0000256" key="7">
    <source>
        <dbReference type="ARBA" id="ARBA00023033"/>
    </source>
</evidence>
<evidence type="ECO:0000256" key="2">
    <source>
        <dbReference type="ARBA" id="ARBA00010617"/>
    </source>
</evidence>
<gene>
    <name evidence="9" type="ORF">FOXG_21414</name>
</gene>